<organism evidence="12 13">
    <name type="scientific">Candidatus Carbonibacillus altaicus</name>
    <dbReference type="NCBI Taxonomy" id="2163959"/>
    <lineage>
        <taxon>Bacteria</taxon>
        <taxon>Bacillati</taxon>
        <taxon>Bacillota</taxon>
        <taxon>Bacilli</taxon>
        <taxon>Bacillales</taxon>
        <taxon>Candidatus Carbonibacillus</taxon>
    </lineage>
</organism>
<evidence type="ECO:0000313" key="12">
    <source>
        <dbReference type="EMBL" id="PTQ56515.1"/>
    </source>
</evidence>
<dbReference type="SUPFAM" id="SSF55190">
    <property type="entry name" value="Arginyl-tRNA synthetase (ArgRS), N-terminal 'additional' domain"/>
    <property type="match status" value="1"/>
</dbReference>
<evidence type="ECO:0000256" key="7">
    <source>
        <dbReference type="ARBA" id="ARBA00049339"/>
    </source>
</evidence>
<dbReference type="InterPro" id="IPR014729">
    <property type="entry name" value="Rossmann-like_a/b/a_fold"/>
</dbReference>
<comment type="catalytic activity">
    <reaction evidence="7 8">
        <text>tRNA(Arg) + L-arginine + ATP = L-arginyl-tRNA(Arg) + AMP + diphosphate</text>
        <dbReference type="Rhea" id="RHEA:20301"/>
        <dbReference type="Rhea" id="RHEA-COMP:9658"/>
        <dbReference type="Rhea" id="RHEA-COMP:9673"/>
        <dbReference type="ChEBI" id="CHEBI:30616"/>
        <dbReference type="ChEBI" id="CHEBI:32682"/>
        <dbReference type="ChEBI" id="CHEBI:33019"/>
        <dbReference type="ChEBI" id="CHEBI:78442"/>
        <dbReference type="ChEBI" id="CHEBI:78513"/>
        <dbReference type="ChEBI" id="CHEBI:456215"/>
        <dbReference type="EC" id="6.1.1.19"/>
    </reaction>
</comment>
<evidence type="ECO:0000256" key="5">
    <source>
        <dbReference type="ARBA" id="ARBA00022917"/>
    </source>
</evidence>
<dbReference type="CDD" id="cd07956">
    <property type="entry name" value="Anticodon_Ia_Arg"/>
    <property type="match status" value="1"/>
</dbReference>
<evidence type="ECO:0000259" key="10">
    <source>
        <dbReference type="SMART" id="SM00836"/>
    </source>
</evidence>
<dbReference type="NCBIfam" id="TIGR00456">
    <property type="entry name" value="argS"/>
    <property type="match status" value="1"/>
</dbReference>
<dbReference type="HAMAP" id="MF_00123">
    <property type="entry name" value="Arg_tRNA_synth"/>
    <property type="match status" value="1"/>
</dbReference>
<dbReference type="SUPFAM" id="SSF47323">
    <property type="entry name" value="Anticodon-binding domain of a subclass of class I aminoacyl-tRNA synthetases"/>
    <property type="match status" value="1"/>
</dbReference>
<dbReference type="Pfam" id="PF00750">
    <property type="entry name" value="tRNA-synt_1d"/>
    <property type="match status" value="1"/>
</dbReference>
<feature type="domain" description="DALR anticodon binding" evidence="10">
    <location>
        <begin position="447"/>
        <end position="576"/>
    </location>
</feature>
<keyword evidence="3 8" id="KW-0547">Nucleotide-binding</keyword>
<dbReference type="InterPro" id="IPR035684">
    <property type="entry name" value="ArgRS_core"/>
</dbReference>
<dbReference type="InterPro" id="IPR008909">
    <property type="entry name" value="DALR_anticod-bd"/>
</dbReference>
<dbReference type="Pfam" id="PF05746">
    <property type="entry name" value="DALR_1"/>
    <property type="match status" value="1"/>
</dbReference>
<keyword evidence="2 8" id="KW-0436">Ligase</keyword>
<protein>
    <recommendedName>
        <fullName evidence="8">Arginine--tRNA ligase</fullName>
        <ecNumber evidence="8">6.1.1.19</ecNumber>
    </recommendedName>
    <alternativeName>
        <fullName evidence="8">Arginyl-tRNA synthetase</fullName>
        <shortName evidence="8">ArgRS</shortName>
    </alternativeName>
</protein>
<dbReference type="Gene3D" id="3.30.1360.70">
    <property type="entry name" value="Arginyl tRNA synthetase N-terminal domain"/>
    <property type="match status" value="1"/>
</dbReference>
<comment type="subunit">
    <text evidence="8">Monomer.</text>
</comment>
<dbReference type="GO" id="GO:0005737">
    <property type="term" value="C:cytoplasm"/>
    <property type="evidence" value="ECO:0007669"/>
    <property type="project" value="UniProtKB-SubCell"/>
</dbReference>
<evidence type="ECO:0000256" key="2">
    <source>
        <dbReference type="ARBA" id="ARBA00022598"/>
    </source>
</evidence>
<comment type="subcellular location">
    <subcellularLocation>
        <location evidence="8">Cytoplasm</location>
    </subcellularLocation>
</comment>
<dbReference type="AlphaFoldDB" id="A0A2R6Y1J6"/>
<dbReference type="InterPro" id="IPR005148">
    <property type="entry name" value="Arg-tRNA-synth_N"/>
</dbReference>
<dbReference type="GO" id="GO:0006420">
    <property type="term" value="P:arginyl-tRNA aminoacylation"/>
    <property type="evidence" value="ECO:0007669"/>
    <property type="project" value="UniProtKB-UniRule"/>
</dbReference>
<dbReference type="EMBL" id="PEBX01000026">
    <property type="protein sequence ID" value="PTQ56515.1"/>
    <property type="molecule type" value="Genomic_DNA"/>
</dbReference>
<dbReference type="PRINTS" id="PR01038">
    <property type="entry name" value="TRNASYNTHARG"/>
</dbReference>
<evidence type="ECO:0000256" key="4">
    <source>
        <dbReference type="ARBA" id="ARBA00022840"/>
    </source>
</evidence>
<dbReference type="Pfam" id="PF03485">
    <property type="entry name" value="Arg_tRNA_synt_N"/>
    <property type="match status" value="1"/>
</dbReference>
<dbReference type="CDD" id="cd00671">
    <property type="entry name" value="ArgRS_core"/>
    <property type="match status" value="1"/>
</dbReference>
<evidence type="ECO:0000256" key="1">
    <source>
        <dbReference type="ARBA" id="ARBA00005594"/>
    </source>
</evidence>
<gene>
    <name evidence="8" type="primary">argS</name>
    <name evidence="12" type="ORF">BSOLF_0150</name>
</gene>
<keyword evidence="4 8" id="KW-0067">ATP-binding</keyword>
<name>A0A2R6Y1J6_9BACL</name>
<keyword evidence="5 8" id="KW-0648">Protein biosynthesis</keyword>
<dbReference type="InterPro" id="IPR001278">
    <property type="entry name" value="Arg-tRNA-ligase"/>
</dbReference>
<reference evidence="13" key="1">
    <citation type="journal article" date="2018" name="Sci. Rep.">
        <title>Lignite coal burning seam in the remote Altai Mountains harbors a hydrogen-driven thermophilic microbial community.</title>
        <authorList>
            <person name="Kadnikov V.V."/>
            <person name="Mardanov A.V."/>
            <person name="Ivasenko D.A."/>
            <person name="Antsiferov D.V."/>
            <person name="Beletsky A.V."/>
            <person name="Karnachuk O.V."/>
            <person name="Ravin N.V."/>
        </authorList>
    </citation>
    <scope>NUCLEOTIDE SEQUENCE [LARGE SCALE GENOMIC DNA]</scope>
</reference>
<comment type="caution">
    <text evidence="12">The sequence shown here is derived from an EMBL/GenBank/DDBJ whole genome shotgun (WGS) entry which is preliminary data.</text>
</comment>
<dbReference type="InterPro" id="IPR009080">
    <property type="entry name" value="tRNAsynth_Ia_anticodon-bd"/>
</dbReference>
<proteinExistence type="inferred from homology"/>
<sequence>MLKQYVAEHFEPYIPEWHAADILNVLEIPPDTQLGDFALPVFTLAKLRRKAPPLIARELAEAIGDHSHIKVQAVGGYVNVFLNRKEALRAFLEHWQTVRARYAEPTGKGERVIIDMSSPNIAKPFGVGHLRSTVIGQAIYNLYVKHGYEALRVNHIGDWGTQFGKQIAAYKRWGQDLDLDRATVKDFLDLYVRFHEEAEHDPALEHEGRAWFQKLESGDLEATRLWKIFVERSLKEFDRMYARLGVSFDAVLGESFYNDKMDAVIAQLKEKGLLEESEGAHVVRLDDEGLPPCIILKSDGTTIYATRDLATAMYRHDVMGGDWLIYVVGQEQTLHFRQIIAVLKKMGYDWADRMVHTPFGLLRFAGKKLSTRRGHVIFLEDVLDEAVARARAIIEEKNPALEDKEAVAEAVGIGAIIFNDLKNSRLHDVNFSLEEALNFDGETGPYVQYTHARVRTVLARMTDEDRNVLEEALPRARSDQDSPYLYTLSTDPAWALIKSLDRYPEVLQEALIRHEPSVVARYVLDLAKEANRFYHQERILVQDAALRLPRLYLMQEVAKVLADGLDLLGIPHPEQI</sequence>
<dbReference type="SMART" id="SM00836">
    <property type="entry name" value="DALR_1"/>
    <property type="match status" value="1"/>
</dbReference>
<dbReference type="GO" id="GO:0004814">
    <property type="term" value="F:arginine-tRNA ligase activity"/>
    <property type="evidence" value="ECO:0007669"/>
    <property type="project" value="UniProtKB-UniRule"/>
</dbReference>
<feature type="short sequence motif" description="'HIGH' region" evidence="8">
    <location>
        <begin position="119"/>
        <end position="129"/>
    </location>
</feature>
<dbReference type="InterPro" id="IPR036695">
    <property type="entry name" value="Arg-tRNA-synth_N_sf"/>
</dbReference>
<evidence type="ECO:0000256" key="6">
    <source>
        <dbReference type="ARBA" id="ARBA00023146"/>
    </source>
</evidence>
<dbReference type="PANTHER" id="PTHR11956">
    <property type="entry name" value="ARGINYL-TRNA SYNTHETASE"/>
    <property type="match status" value="1"/>
</dbReference>
<dbReference type="EC" id="6.1.1.19" evidence="8"/>
<dbReference type="Gene3D" id="3.40.50.620">
    <property type="entry name" value="HUPs"/>
    <property type="match status" value="1"/>
</dbReference>
<dbReference type="SMART" id="SM01016">
    <property type="entry name" value="Arg_tRNA_synt_N"/>
    <property type="match status" value="1"/>
</dbReference>
<dbReference type="FunFam" id="3.40.50.620:FF:000116">
    <property type="entry name" value="Arginine--tRNA ligase"/>
    <property type="match status" value="1"/>
</dbReference>
<evidence type="ECO:0000259" key="11">
    <source>
        <dbReference type="SMART" id="SM01016"/>
    </source>
</evidence>
<dbReference type="Gene3D" id="1.10.730.10">
    <property type="entry name" value="Isoleucyl-tRNA Synthetase, Domain 1"/>
    <property type="match status" value="1"/>
</dbReference>
<dbReference type="GO" id="GO:0005524">
    <property type="term" value="F:ATP binding"/>
    <property type="evidence" value="ECO:0007669"/>
    <property type="project" value="UniProtKB-UniRule"/>
</dbReference>
<dbReference type="SUPFAM" id="SSF52374">
    <property type="entry name" value="Nucleotidylyl transferase"/>
    <property type="match status" value="1"/>
</dbReference>
<evidence type="ECO:0000256" key="8">
    <source>
        <dbReference type="HAMAP-Rule" id="MF_00123"/>
    </source>
</evidence>
<feature type="domain" description="Arginyl tRNA synthetase N-terminal" evidence="11">
    <location>
        <begin position="4"/>
        <end position="82"/>
    </location>
</feature>
<dbReference type="Proteomes" id="UP000244338">
    <property type="component" value="Unassembled WGS sequence"/>
</dbReference>
<keyword evidence="6 8" id="KW-0030">Aminoacyl-tRNA synthetase</keyword>
<dbReference type="PANTHER" id="PTHR11956:SF5">
    <property type="entry name" value="ARGININE--TRNA LIGASE, CYTOPLASMIC"/>
    <property type="match status" value="1"/>
</dbReference>
<evidence type="ECO:0000256" key="9">
    <source>
        <dbReference type="RuleBase" id="RU363038"/>
    </source>
</evidence>
<accession>A0A2R6Y1J6</accession>
<keyword evidence="8" id="KW-0963">Cytoplasm</keyword>
<evidence type="ECO:0000313" key="13">
    <source>
        <dbReference type="Proteomes" id="UP000244338"/>
    </source>
</evidence>
<comment type="similarity">
    <text evidence="1 8 9">Belongs to the class-I aminoacyl-tRNA synthetase family.</text>
</comment>
<evidence type="ECO:0000256" key="3">
    <source>
        <dbReference type="ARBA" id="ARBA00022741"/>
    </source>
</evidence>